<dbReference type="SUPFAM" id="SSF52540">
    <property type="entry name" value="P-loop containing nucleoside triphosphate hydrolases"/>
    <property type="match status" value="1"/>
</dbReference>
<dbReference type="InterPro" id="IPR001270">
    <property type="entry name" value="ClpA/B"/>
</dbReference>
<dbReference type="AlphaFoldDB" id="A0A401H683"/>
<sequence length="662" mass="75861">MARVILSKSHEYADDDPGLSLDYFCRDLELYSSRGKHKLVQVDHYKEKSRYDHEFLVFEITHGNYKSGSGKDNIYLRMERRPSGQTPLHTAGSFQRVTNDTIKRVRPDFDWSPYYHLFTVSRHPEKELSLSDICKMYQPIRIISPTYDPVSHNCYWFCNKFLQNLAEELQVSGCPGKDYRLRSTFAVGFTRVYPNRLARSALFSFGPAEDAGETSGECWCLPVMIPWRASKAVKRKASEGGSAAQVIEKPSDGLISILPTQSLPRVVAGPSQEKYRINYDSAPDITAERENVTPNRRTVWELDETRLMTLEDVLQQKISWQPEAVEAVAHAITVSTAKKKTNRPIASLIFAGPAGRQQRDVAEALAQELFGNCSLIIEILKIKSSYFGDEVWFSTGCYPRRESHFHYDSFGGEQLLQFVNQNPRCCILVTERIENIPPKILEVFLRILDQSQIHDQDRVVDFRETVLILSTGVADRFLESQVGEIPEEKRRKIDETIRCELEKIIQAKLDGSSPSFLDWFSRFTIAPFRALWDPEAKKEIIQKEVQDLQLCTDVSIHVNVKAEKWLMKRGVDFEHGANLASELMSQRLLHRINEGDVRRGDRVEFRMNARSNALRCVVPTDDFWSRFLPTLSPTDDAREFNFTSTAGPVFPTEEYMTEIVSA</sequence>
<protein>
    <recommendedName>
        <fullName evidence="3">ATPase AAA-type core domain-containing protein</fullName>
    </recommendedName>
</protein>
<dbReference type="GeneID" id="38786851"/>
<keyword evidence="2" id="KW-0067">ATP-binding</keyword>
<dbReference type="InterPro" id="IPR027417">
    <property type="entry name" value="P-loop_NTPase"/>
</dbReference>
<evidence type="ECO:0000259" key="3">
    <source>
        <dbReference type="Pfam" id="PF07724"/>
    </source>
</evidence>
<dbReference type="Gene3D" id="3.40.50.300">
    <property type="entry name" value="P-loop containing nucleotide triphosphate hydrolases"/>
    <property type="match status" value="1"/>
</dbReference>
<comment type="caution">
    <text evidence="4">The sequence shown here is derived from an EMBL/GenBank/DDBJ whole genome shotgun (WGS) entry which is preliminary data.</text>
</comment>
<name>A0A401H683_9APHY</name>
<dbReference type="GO" id="GO:0034605">
    <property type="term" value="P:cellular response to heat"/>
    <property type="evidence" value="ECO:0007669"/>
    <property type="project" value="TreeGrafter"/>
</dbReference>
<evidence type="ECO:0000313" key="4">
    <source>
        <dbReference type="EMBL" id="GBE89934.1"/>
    </source>
</evidence>
<dbReference type="GO" id="GO:0016887">
    <property type="term" value="F:ATP hydrolysis activity"/>
    <property type="evidence" value="ECO:0007669"/>
    <property type="project" value="InterPro"/>
</dbReference>
<dbReference type="RefSeq" id="XP_027620847.1">
    <property type="nucleotide sequence ID" value="XM_027765046.1"/>
</dbReference>
<dbReference type="OrthoDB" id="8959079at2759"/>
<dbReference type="PRINTS" id="PR00300">
    <property type="entry name" value="CLPPROTEASEA"/>
</dbReference>
<dbReference type="GO" id="GO:0005737">
    <property type="term" value="C:cytoplasm"/>
    <property type="evidence" value="ECO:0007669"/>
    <property type="project" value="TreeGrafter"/>
</dbReference>
<dbReference type="STRING" id="139825.A0A401H683"/>
<evidence type="ECO:0000256" key="1">
    <source>
        <dbReference type="ARBA" id="ARBA00022741"/>
    </source>
</evidence>
<dbReference type="PANTHER" id="PTHR11638:SF18">
    <property type="entry name" value="HEAT SHOCK PROTEIN 104"/>
    <property type="match status" value="1"/>
</dbReference>
<dbReference type="InterPro" id="IPR003959">
    <property type="entry name" value="ATPase_AAA_core"/>
</dbReference>
<dbReference type="InParanoid" id="A0A401H683"/>
<proteinExistence type="predicted"/>
<evidence type="ECO:0000313" key="5">
    <source>
        <dbReference type="Proteomes" id="UP000287166"/>
    </source>
</evidence>
<evidence type="ECO:0000256" key="2">
    <source>
        <dbReference type="ARBA" id="ARBA00022840"/>
    </source>
</evidence>
<dbReference type="PANTHER" id="PTHR11638">
    <property type="entry name" value="ATP-DEPENDENT CLP PROTEASE"/>
    <property type="match status" value="1"/>
</dbReference>
<dbReference type="InterPro" id="IPR050130">
    <property type="entry name" value="ClpA_ClpB"/>
</dbReference>
<dbReference type="GO" id="GO:0005524">
    <property type="term" value="F:ATP binding"/>
    <property type="evidence" value="ECO:0007669"/>
    <property type="project" value="UniProtKB-KW"/>
</dbReference>
<gene>
    <name evidence="4" type="ORF">SCP_1702600</name>
</gene>
<feature type="domain" description="ATPase AAA-type core" evidence="3">
    <location>
        <begin position="343"/>
        <end position="508"/>
    </location>
</feature>
<dbReference type="Proteomes" id="UP000287166">
    <property type="component" value="Unassembled WGS sequence"/>
</dbReference>
<organism evidence="4 5">
    <name type="scientific">Sparassis crispa</name>
    <dbReference type="NCBI Taxonomy" id="139825"/>
    <lineage>
        <taxon>Eukaryota</taxon>
        <taxon>Fungi</taxon>
        <taxon>Dikarya</taxon>
        <taxon>Basidiomycota</taxon>
        <taxon>Agaricomycotina</taxon>
        <taxon>Agaricomycetes</taxon>
        <taxon>Polyporales</taxon>
        <taxon>Sparassidaceae</taxon>
        <taxon>Sparassis</taxon>
    </lineage>
</organism>
<reference evidence="4 5" key="1">
    <citation type="journal article" date="2018" name="Sci. Rep.">
        <title>Genome sequence of the cauliflower mushroom Sparassis crispa (Hanabiratake) and its association with beneficial usage.</title>
        <authorList>
            <person name="Kiyama R."/>
            <person name="Furutani Y."/>
            <person name="Kawaguchi K."/>
            <person name="Nakanishi T."/>
        </authorList>
    </citation>
    <scope>NUCLEOTIDE SEQUENCE [LARGE SCALE GENOMIC DNA]</scope>
</reference>
<dbReference type="EMBL" id="BFAD01000017">
    <property type="protein sequence ID" value="GBE89934.1"/>
    <property type="molecule type" value="Genomic_DNA"/>
</dbReference>
<keyword evidence="5" id="KW-1185">Reference proteome</keyword>
<keyword evidence="1" id="KW-0547">Nucleotide-binding</keyword>
<dbReference type="Pfam" id="PF07724">
    <property type="entry name" value="AAA_2"/>
    <property type="match status" value="1"/>
</dbReference>
<accession>A0A401H683</accession>